<reference evidence="2 3" key="1">
    <citation type="journal article" date="2012" name="Science">
        <title>The Paleozoic origin of enzymatic lignin decomposition reconstructed from 31 fungal genomes.</title>
        <authorList>
            <person name="Floudas D."/>
            <person name="Binder M."/>
            <person name="Riley R."/>
            <person name="Barry K."/>
            <person name="Blanchette R.A."/>
            <person name="Henrissat B."/>
            <person name="Martinez A.T."/>
            <person name="Otillar R."/>
            <person name="Spatafora J.W."/>
            <person name="Yadav J.S."/>
            <person name="Aerts A."/>
            <person name="Benoit I."/>
            <person name="Boyd A."/>
            <person name="Carlson A."/>
            <person name="Copeland A."/>
            <person name="Coutinho P.M."/>
            <person name="de Vries R.P."/>
            <person name="Ferreira P."/>
            <person name="Findley K."/>
            <person name="Foster B."/>
            <person name="Gaskell J."/>
            <person name="Glotzer D."/>
            <person name="Gorecki P."/>
            <person name="Heitman J."/>
            <person name="Hesse C."/>
            <person name="Hori C."/>
            <person name="Igarashi K."/>
            <person name="Jurgens J.A."/>
            <person name="Kallen N."/>
            <person name="Kersten P."/>
            <person name="Kohler A."/>
            <person name="Kuees U."/>
            <person name="Kumar T.K.A."/>
            <person name="Kuo A."/>
            <person name="LaButti K."/>
            <person name="Larrondo L.F."/>
            <person name="Lindquist E."/>
            <person name="Ling A."/>
            <person name="Lombard V."/>
            <person name="Lucas S."/>
            <person name="Lundell T."/>
            <person name="Martin R."/>
            <person name="McLaughlin D.J."/>
            <person name="Morgenstern I."/>
            <person name="Morin E."/>
            <person name="Murat C."/>
            <person name="Nagy L.G."/>
            <person name="Nolan M."/>
            <person name="Ohm R.A."/>
            <person name="Patyshakuliyeva A."/>
            <person name="Rokas A."/>
            <person name="Ruiz-Duenas F.J."/>
            <person name="Sabat G."/>
            <person name="Salamov A."/>
            <person name="Samejima M."/>
            <person name="Schmutz J."/>
            <person name="Slot J.C."/>
            <person name="St John F."/>
            <person name="Stenlid J."/>
            <person name="Sun H."/>
            <person name="Sun S."/>
            <person name="Syed K."/>
            <person name="Tsang A."/>
            <person name="Wiebenga A."/>
            <person name="Young D."/>
            <person name="Pisabarro A."/>
            <person name="Eastwood D.C."/>
            <person name="Martin F."/>
            <person name="Cullen D."/>
            <person name="Grigoriev I.V."/>
            <person name="Hibbett D.S."/>
        </authorList>
    </citation>
    <scope>NUCLEOTIDE SEQUENCE [LARGE SCALE GENOMIC DNA]</scope>
    <source>
        <strain evidence="2 3">DJM-731 SS1</strain>
    </source>
</reference>
<evidence type="ECO:0000256" key="1">
    <source>
        <dbReference type="SAM" id="MobiDB-lite"/>
    </source>
</evidence>
<feature type="region of interest" description="Disordered" evidence="1">
    <location>
        <begin position="38"/>
        <end position="64"/>
    </location>
</feature>
<feature type="region of interest" description="Disordered" evidence="1">
    <location>
        <begin position="1"/>
        <end position="25"/>
    </location>
</feature>
<dbReference type="AlphaFoldDB" id="M5G328"/>
<organism evidence="2 3">
    <name type="scientific">Dacryopinax primogenitus (strain DJM 731)</name>
    <name type="common">Brown rot fungus</name>
    <dbReference type="NCBI Taxonomy" id="1858805"/>
    <lineage>
        <taxon>Eukaryota</taxon>
        <taxon>Fungi</taxon>
        <taxon>Dikarya</taxon>
        <taxon>Basidiomycota</taxon>
        <taxon>Agaricomycotina</taxon>
        <taxon>Dacrymycetes</taxon>
        <taxon>Dacrymycetales</taxon>
        <taxon>Dacrymycetaceae</taxon>
        <taxon>Dacryopinax</taxon>
    </lineage>
</organism>
<name>M5G328_DACPD</name>
<dbReference type="Proteomes" id="UP000030653">
    <property type="component" value="Unassembled WGS sequence"/>
</dbReference>
<gene>
    <name evidence="2" type="ORF">DACRYDRAFT_21421</name>
</gene>
<proteinExistence type="predicted"/>
<dbReference type="HOGENOM" id="CLU_2589699_0_0_1"/>
<dbReference type="RefSeq" id="XP_040629998.1">
    <property type="nucleotide sequence ID" value="XM_040772390.1"/>
</dbReference>
<evidence type="ECO:0000313" key="3">
    <source>
        <dbReference type="Proteomes" id="UP000030653"/>
    </source>
</evidence>
<keyword evidence="3" id="KW-1185">Reference proteome</keyword>
<protein>
    <submittedName>
        <fullName evidence="2">Uncharacterized protein</fullName>
    </submittedName>
</protein>
<evidence type="ECO:0000313" key="2">
    <source>
        <dbReference type="EMBL" id="EJU03104.1"/>
    </source>
</evidence>
<accession>M5G328</accession>
<sequence>MDKSRIDEWRPNAGVSRKSGTRPDWKVRSNEKIARISPSLQANAPGQQRPKILAQEDHKTSDHTHDQTCACACMCGARYA</sequence>
<feature type="compositionally biased region" description="Basic and acidic residues" evidence="1">
    <location>
        <begin position="1"/>
        <end position="10"/>
    </location>
</feature>
<feature type="compositionally biased region" description="Basic and acidic residues" evidence="1">
    <location>
        <begin position="54"/>
        <end position="64"/>
    </location>
</feature>
<dbReference type="EMBL" id="JH795860">
    <property type="protein sequence ID" value="EJU03104.1"/>
    <property type="molecule type" value="Genomic_DNA"/>
</dbReference>
<dbReference type="GeneID" id="63687452"/>